<evidence type="ECO:0000256" key="5">
    <source>
        <dbReference type="ARBA" id="ARBA00022448"/>
    </source>
</evidence>
<evidence type="ECO:0000256" key="3">
    <source>
        <dbReference type="ARBA" id="ARBA00012944"/>
    </source>
</evidence>
<evidence type="ECO:0000256" key="15">
    <source>
        <dbReference type="ARBA" id="ARBA00023136"/>
    </source>
</evidence>
<evidence type="ECO:0000256" key="1">
    <source>
        <dbReference type="ARBA" id="ARBA00004448"/>
    </source>
</evidence>
<keyword evidence="15 17" id="KW-0472">Membrane</keyword>
<dbReference type="EMBL" id="JN398362">
    <property type="protein sequence ID" value="AEV94278.1"/>
    <property type="molecule type" value="Genomic_DNA"/>
</dbReference>
<protein>
    <recommendedName>
        <fullName evidence="4 17">NADH-ubiquinone oxidoreductase chain 2</fullName>
        <ecNumber evidence="3 17">7.1.1.2</ecNumber>
    </recommendedName>
</protein>
<dbReference type="GO" id="GO:0005743">
    <property type="term" value="C:mitochondrial inner membrane"/>
    <property type="evidence" value="ECO:0007669"/>
    <property type="project" value="UniProtKB-SubCell"/>
</dbReference>
<feature type="transmembrane region" description="Helical" evidence="17">
    <location>
        <begin position="280"/>
        <end position="301"/>
    </location>
</feature>
<accession>I6NHS6</accession>
<keyword evidence="9 17" id="KW-1278">Translocase</keyword>
<feature type="transmembrane region" description="Helical" evidence="17">
    <location>
        <begin position="45"/>
        <end position="67"/>
    </location>
</feature>
<keyword evidence="14 17" id="KW-0496">Mitochondrion</keyword>
<feature type="domain" description="NADH:quinone oxidoreductase/Mrp antiporter transmembrane" evidence="18">
    <location>
        <begin position="13"/>
        <end position="273"/>
    </location>
</feature>
<evidence type="ECO:0000256" key="12">
    <source>
        <dbReference type="ARBA" id="ARBA00023027"/>
    </source>
</evidence>
<evidence type="ECO:0000256" key="14">
    <source>
        <dbReference type="ARBA" id="ARBA00023128"/>
    </source>
</evidence>
<keyword evidence="5" id="KW-0813">Transport</keyword>
<evidence type="ECO:0000256" key="9">
    <source>
        <dbReference type="ARBA" id="ARBA00022967"/>
    </source>
</evidence>
<keyword evidence="7 17" id="KW-0812">Transmembrane</keyword>
<evidence type="ECO:0000256" key="6">
    <source>
        <dbReference type="ARBA" id="ARBA00022660"/>
    </source>
</evidence>
<keyword evidence="12 17" id="KW-0520">NAD</keyword>
<keyword evidence="8 17" id="KW-0999">Mitochondrion inner membrane</keyword>
<dbReference type="AlphaFoldDB" id="I6NHS6"/>
<evidence type="ECO:0000256" key="10">
    <source>
        <dbReference type="ARBA" id="ARBA00022982"/>
    </source>
</evidence>
<geneLocation type="mitochondrion" evidence="19"/>
<dbReference type="PRINTS" id="PR01436">
    <property type="entry name" value="NADHDHGNASE2"/>
</dbReference>
<dbReference type="EC" id="7.1.1.2" evidence="3 17"/>
<feature type="transmembrane region" description="Helical" evidence="17">
    <location>
        <begin position="7"/>
        <end position="33"/>
    </location>
</feature>
<dbReference type="PANTHER" id="PTHR46552:SF1">
    <property type="entry name" value="NADH-UBIQUINONE OXIDOREDUCTASE CHAIN 2"/>
    <property type="match status" value="1"/>
</dbReference>
<evidence type="ECO:0000256" key="13">
    <source>
        <dbReference type="ARBA" id="ARBA00023075"/>
    </source>
</evidence>
<feature type="transmembrane region" description="Helical" evidence="17">
    <location>
        <begin position="254"/>
        <end position="273"/>
    </location>
</feature>
<dbReference type="GO" id="GO:0006120">
    <property type="term" value="P:mitochondrial electron transport, NADH to ubiquinone"/>
    <property type="evidence" value="ECO:0007669"/>
    <property type="project" value="InterPro"/>
</dbReference>
<organism evidence="19">
    <name type="scientific">Iridona iridescens</name>
    <name type="common">Mussel</name>
    <name type="synonym">Moerella iridescens</name>
    <dbReference type="NCBI Taxonomy" id="465791"/>
    <lineage>
        <taxon>Eukaryota</taxon>
        <taxon>Metazoa</taxon>
        <taxon>Spiralia</taxon>
        <taxon>Lophotrochozoa</taxon>
        <taxon>Mollusca</taxon>
        <taxon>Bivalvia</taxon>
        <taxon>Autobranchia</taxon>
        <taxon>Heteroconchia</taxon>
        <taxon>Euheterodonta</taxon>
        <taxon>Imparidentia</taxon>
        <taxon>Neoheterodontei</taxon>
        <taxon>Cardiida</taxon>
        <taxon>Tellinoidea</taxon>
        <taxon>Tellinidae</taxon>
        <taxon>Iridona</taxon>
    </lineage>
</organism>
<sequence length="337" mass="37289">MSMFGVLFVFLSSGLLGMWISLEIGFFGFLPILNGKSVAENEATVKYFIVQSVGSALMLVSFLFILSENVLRLGSLDELYLVDFMMLVSFMVKLGVFPLHFWFPSVMSTSSWFSCFWLSVVQKVGPFWAVSGLGFGGLFFLFFSIFLVWTSIVGAFGGIAQVQFRPLLAYSSLGQTGWMGLICMMNLNLFVIYMFLYSWLLGGLLCSLHIINSYSVVDVPGWCSSKGLFFWVFSGGFFISLSGLPPLAGSALKLAGVLTLIYDFPIFLSVLIFSSMVSLYYYLNMFINSVVCLGSGSYSIYDNMVMNTGMVVVMIGVLVLNWLGGFPLFLGCVGFFL</sequence>
<feature type="transmembrane region" description="Helical" evidence="17">
    <location>
        <begin position="196"/>
        <end position="216"/>
    </location>
</feature>
<comment type="function">
    <text evidence="17">Core subunit of the mitochondrial membrane respiratory chain NADH dehydrogenase (Complex I) which catalyzes electron transfer from NADH through the respiratory chain, using ubiquinone as an electron acceptor. Essential for the catalytic activity and assembly of complex I.</text>
</comment>
<keyword evidence="6 17" id="KW-0679">Respiratory chain</keyword>
<gene>
    <name evidence="19" type="primary">nad2</name>
</gene>
<dbReference type="InterPro" id="IPR003917">
    <property type="entry name" value="NADH_UbQ_OxRdtase_chain2"/>
</dbReference>
<dbReference type="InterPro" id="IPR001750">
    <property type="entry name" value="ND/Mrp_TM"/>
</dbReference>
<proteinExistence type="inferred from homology"/>
<comment type="similarity">
    <text evidence="2 17">Belongs to the complex I subunit 2 family.</text>
</comment>
<reference evidence="19" key="1">
    <citation type="submission" date="2011-07" db="EMBL/GenBank/DDBJ databases">
        <title>The complete mitochondrial genomes of six heterodont bivalves (Tellinoidea and Solenoidea): extensive gene rearrangements and phylogenetic implications.</title>
        <authorList>
            <person name="Yuan Y."/>
            <person name="Li Q."/>
        </authorList>
    </citation>
    <scope>NUCLEOTIDE SEQUENCE</scope>
</reference>
<feature type="transmembrane region" description="Helical" evidence="17">
    <location>
        <begin position="127"/>
        <end position="160"/>
    </location>
</feature>
<evidence type="ECO:0000256" key="2">
    <source>
        <dbReference type="ARBA" id="ARBA00007012"/>
    </source>
</evidence>
<evidence type="ECO:0000256" key="17">
    <source>
        <dbReference type="RuleBase" id="RU003403"/>
    </source>
</evidence>
<comment type="subcellular location">
    <subcellularLocation>
        <location evidence="1 17">Mitochondrion inner membrane</location>
        <topology evidence="1 17">Multi-pass membrane protein</topology>
    </subcellularLocation>
</comment>
<dbReference type="GO" id="GO:0008137">
    <property type="term" value="F:NADH dehydrogenase (ubiquinone) activity"/>
    <property type="evidence" value="ECO:0007669"/>
    <property type="project" value="UniProtKB-EC"/>
</dbReference>
<dbReference type="Pfam" id="PF00361">
    <property type="entry name" value="Proton_antipo_M"/>
    <property type="match status" value="1"/>
</dbReference>
<evidence type="ECO:0000259" key="18">
    <source>
        <dbReference type="Pfam" id="PF00361"/>
    </source>
</evidence>
<keyword evidence="11 17" id="KW-1133">Transmembrane helix</keyword>
<feature type="transmembrane region" description="Helical" evidence="17">
    <location>
        <begin position="228"/>
        <end position="248"/>
    </location>
</feature>
<evidence type="ECO:0000256" key="7">
    <source>
        <dbReference type="ARBA" id="ARBA00022692"/>
    </source>
</evidence>
<evidence type="ECO:0000256" key="11">
    <source>
        <dbReference type="ARBA" id="ARBA00022989"/>
    </source>
</evidence>
<dbReference type="InterPro" id="IPR050175">
    <property type="entry name" value="Complex_I_Subunit_2"/>
</dbReference>
<feature type="transmembrane region" description="Helical" evidence="17">
    <location>
        <begin position="79"/>
        <end position="103"/>
    </location>
</feature>
<evidence type="ECO:0000256" key="8">
    <source>
        <dbReference type="ARBA" id="ARBA00022792"/>
    </source>
</evidence>
<keyword evidence="10 17" id="KW-0249">Electron transport</keyword>
<comment type="catalytic activity">
    <reaction evidence="16 17">
        <text>a ubiquinone + NADH + 5 H(+)(in) = a ubiquinol + NAD(+) + 4 H(+)(out)</text>
        <dbReference type="Rhea" id="RHEA:29091"/>
        <dbReference type="Rhea" id="RHEA-COMP:9565"/>
        <dbReference type="Rhea" id="RHEA-COMP:9566"/>
        <dbReference type="ChEBI" id="CHEBI:15378"/>
        <dbReference type="ChEBI" id="CHEBI:16389"/>
        <dbReference type="ChEBI" id="CHEBI:17976"/>
        <dbReference type="ChEBI" id="CHEBI:57540"/>
        <dbReference type="ChEBI" id="CHEBI:57945"/>
        <dbReference type="EC" id="7.1.1.2"/>
    </reaction>
</comment>
<evidence type="ECO:0000313" key="19">
    <source>
        <dbReference type="EMBL" id="AEV94278.1"/>
    </source>
</evidence>
<keyword evidence="13 17" id="KW-0830">Ubiquinone</keyword>
<evidence type="ECO:0000256" key="4">
    <source>
        <dbReference type="ARBA" id="ARBA00021008"/>
    </source>
</evidence>
<dbReference type="PANTHER" id="PTHR46552">
    <property type="entry name" value="NADH-UBIQUINONE OXIDOREDUCTASE CHAIN 2"/>
    <property type="match status" value="1"/>
</dbReference>
<name>I6NHS6_IRIIR</name>
<evidence type="ECO:0000256" key="16">
    <source>
        <dbReference type="ARBA" id="ARBA00049551"/>
    </source>
</evidence>
<feature type="transmembrane region" description="Helical" evidence="17">
    <location>
        <begin position="313"/>
        <end position="336"/>
    </location>
</feature>